<gene>
    <name evidence="2" type="ORF">L3049_10730</name>
</gene>
<keyword evidence="1" id="KW-1133">Transmembrane helix</keyword>
<dbReference type="RefSeq" id="WP_275109809.1">
    <property type="nucleotide sequence ID" value="NZ_JAKJSC010000001.1"/>
</dbReference>
<dbReference type="Proteomes" id="UP001528920">
    <property type="component" value="Unassembled WGS sequence"/>
</dbReference>
<keyword evidence="1" id="KW-0472">Membrane</keyword>
<name>A0ABT5VVZ7_9BACT</name>
<proteinExistence type="predicted"/>
<accession>A0ABT5VVZ7</accession>
<sequence length="127" mass="14543">MELIIFAIFSLICILICSMVFYKKGLVNGKNELIFYQKYNYEVRVKSDRNSADKKYCHYNWDVNVEQTIGVGDFISFSKANLASALKRDYGTNCFKVIARRIIDGDKSSRAILFVCPASEIELNVMS</sequence>
<comment type="caution">
    <text evidence="2">The sequence shown here is derived from an EMBL/GenBank/DDBJ whole genome shotgun (WGS) entry which is preliminary data.</text>
</comment>
<evidence type="ECO:0000313" key="3">
    <source>
        <dbReference type="Proteomes" id="UP001528920"/>
    </source>
</evidence>
<keyword evidence="1" id="KW-0812">Transmembrane</keyword>
<reference evidence="2 3" key="1">
    <citation type="submission" date="2022-01" db="EMBL/GenBank/DDBJ databases">
        <title>Labilibaculum sp. nov, a marine bacterium isolated from Antarctica.</title>
        <authorList>
            <person name="Dai W."/>
        </authorList>
    </citation>
    <scope>NUCLEOTIDE SEQUENCE [LARGE SCALE GENOMIC DNA]</scope>
    <source>
        <strain evidence="2 3">DW002</strain>
    </source>
</reference>
<evidence type="ECO:0000313" key="2">
    <source>
        <dbReference type="EMBL" id="MDE5418484.1"/>
    </source>
</evidence>
<dbReference type="EMBL" id="JAKJSC010000001">
    <property type="protein sequence ID" value="MDE5418484.1"/>
    <property type="molecule type" value="Genomic_DNA"/>
</dbReference>
<feature type="transmembrane region" description="Helical" evidence="1">
    <location>
        <begin position="6"/>
        <end position="22"/>
    </location>
</feature>
<organism evidence="2 3">
    <name type="scientific">Paralabilibaculum antarcticum</name>
    <dbReference type="NCBI Taxonomy" id="2912572"/>
    <lineage>
        <taxon>Bacteria</taxon>
        <taxon>Pseudomonadati</taxon>
        <taxon>Bacteroidota</taxon>
        <taxon>Bacteroidia</taxon>
        <taxon>Marinilabiliales</taxon>
        <taxon>Marinifilaceae</taxon>
        <taxon>Paralabilibaculum</taxon>
    </lineage>
</organism>
<evidence type="ECO:0000256" key="1">
    <source>
        <dbReference type="SAM" id="Phobius"/>
    </source>
</evidence>
<protein>
    <submittedName>
        <fullName evidence="2">Uncharacterized protein</fullName>
    </submittedName>
</protein>
<keyword evidence="3" id="KW-1185">Reference proteome</keyword>